<dbReference type="InterPro" id="IPR023393">
    <property type="entry name" value="START-like_dom_sf"/>
</dbReference>
<dbReference type="SUPFAM" id="SSF55961">
    <property type="entry name" value="Bet v1-like"/>
    <property type="match status" value="1"/>
</dbReference>
<evidence type="ECO:0000313" key="2">
    <source>
        <dbReference type="Proteomes" id="UP000461730"/>
    </source>
</evidence>
<dbReference type="InterPro" id="IPR019587">
    <property type="entry name" value="Polyketide_cyclase/dehydratase"/>
</dbReference>
<comment type="caution">
    <text evidence="1">The sequence shown here is derived from an EMBL/GenBank/DDBJ whole genome shotgun (WGS) entry which is preliminary data.</text>
</comment>
<name>A0A7K1U495_9BACT</name>
<accession>A0A7K1U495</accession>
<evidence type="ECO:0008006" key="3">
    <source>
        <dbReference type="Google" id="ProtNLM"/>
    </source>
</evidence>
<evidence type="ECO:0000313" key="1">
    <source>
        <dbReference type="EMBL" id="MVT09178.1"/>
    </source>
</evidence>
<dbReference type="Proteomes" id="UP000461730">
    <property type="component" value="Unassembled WGS sequence"/>
</dbReference>
<protein>
    <recommendedName>
        <fullName evidence="3">Polyketide cyclase/dehydrase/lipid transport protein</fullName>
    </recommendedName>
</protein>
<dbReference type="Gene3D" id="3.30.530.20">
    <property type="match status" value="1"/>
</dbReference>
<dbReference type="EMBL" id="WRXN01000005">
    <property type="protein sequence ID" value="MVT09178.1"/>
    <property type="molecule type" value="Genomic_DNA"/>
</dbReference>
<proteinExistence type="predicted"/>
<keyword evidence="2" id="KW-1185">Reference proteome</keyword>
<dbReference type="Pfam" id="PF10604">
    <property type="entry name" value="Polyketide_cyc2"/>
    <property type="match status" value="1"/>
</dbReference>
<sequence>MRIVKLLLISAFAFGILIFLISLLFPSRAIVERSGVIDAPLSVVYSQVNNLSGWPAWNPWADPGTAQEVTYSAPASGSGAYYTWTGMQHEKHVTGKVTIRESDPQKGIHYDMEFNDMKTVNAAFELKPSADGKGTAIQWRLETYLGWLPWWKLRGFLADKLTGPQLEDGLTKLKNICEEKKR</sequence>
<dbReference type="RefSeq" id="WP_157306607.1">
    <property type="nucleotide sequence ID" value="NZ_WRXN01000005.1"/>
</dbReference>
<dbReference type="CDD" id="cd07818">
    <property type="entry name" value="SRPBCC_1"/>
    <property type="match status" value="1"/>
</dbReference>
<organism evidence="1 2">
    <name type="scientific">Chitinophaga tropicalis</name>
    <dbReference type="NCBI Taxonomy" id="2683588"/>
    <lineage>
        <taxon>Bacteria</taxon>
        <taxon>Pseudomonadati</taxon>
        <taxon>Bacteroidota</taxon>
        <taxon>Chitinophagia</taxon>
        <taxon>Chitinophagales</taxon>
        <taxon>Chitinophagaceae</taxon>
        <taxon>Chitinophaga</taxon>
    </lineage>
</organism>
<reference evidence="1 2" key="1">
    <citation type="submission" date="2019-12" db="EMBL/GenBank/DDBJ databases">
        <title>Chitinophaga sp. strain ysch24 (GDMCC 1.1355), whole genome shotgun sequence.</title>
        <authorList>
            <person name="Zhang X."/>
        </authorList>
    </citation>
    <scope>NUCLEOTIDE SEQUENCE [LARGE SCALE GENOMIC DNA]</scope>
    <source>
        <strain evidence="2">ysch24</strain>
    </source>
</reference>
<gene>
    <name evidence="1" type="ORF">GO493_12970</name>
</gene>
<dbReference type="AlphaFoldDB" id="A0A7K1U495"/>